<dbReference type="PANTHER" id="PTHR33392">
    <property type="entry name" value="POLYISOPRENYL-TEICHOIC ACID--PEPTIDOGLYCAN TEICHOIC ACID TRANSFERASE TAGU"/>
    <property type="match status" value="1"/>
</dbReference>
<dbReference type="Proteomes" id="UP000612362">
    <property type="component" value="Unassembled WGS sequence"/>
</dbReference>
<evidence type="ECO:0000256" key="3">
    <source>
        <dbReference type="SAM" id="Phobius"/>
    </source>
</evidence>
<feature type="compositionally biased region" description="Basic and acidic residues" evidence="2">
    <location>
        <begin position="1"/>
        <end position="12"/>
    </location>
</feature>
<dbReference type="EMBL" id="BNJF01000001">
    <property type="protein sequence ID" value="GHO45636.1"/>
    <property type="molecule type" value="Genomic_DNA"/>
</dbReference>
<comment type="similarity">
    <text evidence="1">Belongs to the LytR/CpsA/Psr (LCP) family.</text>
</comment>
<keyword evidence="3" id="KW-0472">Membrane</keyword>
<dbReference type="Pfam" id="PF03816">
    <property type="entry name" value="LytR_cpsA_psr"/>
    <property type="match status" value="1"/>
</dbReference>
<comment type="caution">
    <text evidence="5">The sequence shown here is derived from an EMBL/GenBank/DDBJ whole genome shotgun (WGS) entry which is preliminary data.</text>
</comment>
<evidence type="ECO:0000313" key="6">
    <source>
        <dbReference type="Proteomes" id="UP000612362"/>
    </source>
</evidence>
<proteinExistence type="inferred from homology"/>
<dbReference type="NCBIfam" id="TIGR00350">
    <property type="entry name" value="lytR_cpsA_psr"/>
    <property type="match status" value="1"/>
</dbReference>
<dbReference type="PANTHER" id="PTHR33392:SF6">
    <property type="entry name" value="POLYISOPRENYL-TEICHOIC ACID--PEPTIDOGLYCAN TEICHOIC ACID TRANSFERASE TAGU"/>
    <property type="match status" value="1"/>
</dbReference>
<reference evidence="5" key="1">
    <citation type="submission" date="2020-10" db="EMBL/GenBank/DDBJ databases">
        <title>Taxonomic study of unclassified bacteria belonging to the class Ktedonobacteria.</title>
        <authorList>
            <person name="Yabe S."/>
            <person name="Wang C.M."/>
            <person name="Zheng Y."/>
            <person name="Sakai Y."/>
            <person name="Cavaletti L."/>
            <person name="Monciardini P."/>
            <person name="Donadio S."/>
        </authorList>
    </citation>
    <scope>NUCLEOTIDE SEQUENCE</scope>
    <source>
        <strain evidence="5">SOSP1-1</strain>
    </source>
</reference>
<accession>A0A8J3HYS4</accession>
<dbReference type="InterPro" id="IPR050922">
    <property type="entry name" value="LytR/CpsA/Psr_CW_biosynth"/>
</dbReference>
<evidence type="ECO:0000313" key="5">
    <source>
        <dbReference type="EMBL" id="GHO45636.1"/>
    </source>
</evidence>
<dbReference type="Gene3D" id="3.40.630.190">
    <property type="entry name" value="LCP protein"/>
    <property type="match status" value="1"/>
</dbReference>
<keyword evidence="3" id="KW-1133">Transmembrane helix</keyword>
<evidence type="ECO:0000256" key="1">
    <source>
        <dbReference type="ARBA" id="ARBA00006068"/>
    </source>
</evidence>
<keyword evidence="3" id="KW-0812">Transmembrane</keyword>
<protein>
    <recommendedName>
        <fullName evidence="4">Cell envelope-related transcriptional attenuator domain-containing protein</fullName>
    </recommendedName>
</protein>
<feature type="domain" description="Cell envelope-related transcriptional attenuator" evidence="4">
    <location>
        <begin position="188"/>
        <end position="358"/>
    </location>
</feature>
<name>A0A8J3HYS4_9CHLR</name>
<feature type="region of interest" description="Disordered" evidence="2">
    <location>
        <begin position="1"/>
        <end position="116"/>
    </location>
</feature>
<organism evidence="5 6">
    <name type="scientific">Ktedonospora formicarum</name>
    <dbReference type="NCBI Taxonomy" id="2778364"/>
    <lineage>
        <taxon>Bacteria</taxon>
        <taxon>Bacillati</taxon>
        <taxon>Chloroflexota</taxon>
        <taxon>Ktedonobacteria</taxon>
        <taxon>Ktedonobacterales</taxon>
        <taxon>Ktedonobacteraceae</taxon>
        <taxon>Ktedonospora</taxon>
    </lineage>
</organism>
<feature type="transmembrane region" description="Helical" evidence="3">
    <location>
        <begin position="119"/>
        <end position="138"/>
    </location>
</feature>
<evidence type="ECO:0000259" key="4">
    <source>
        <dbReference type="Pfam" id="PF03816"/>
    </source>
</evidence>
<keyword evidence="6" id="KW-1185">Reference proteome</keyword>
<evidence type="ECO:0000256" key="2">
    <source>
        <dbReference type="SAM" id="MobiDB-lite"/>
    </source>
</evidence>
<sequence length="443" mass="48229">MPDNNHYDDRTIPARPYPEGPGNQGPGQAPSQGKLVLGGFNSPNTPRPSQQQNQYPQSRPYEPTRDRGPRYPQNAPGYAPATPGVQNQSAIPPYTPAYGQDGDKLPTPGARKRKPSGRATGCLIFGVLLCVLASFGAYTTQRVMAFGSNISTEKNSLSTKTGYMNTSDRVNLLVMGYGGGTHEGSNLTDSMVVISMTPNNQHTSMVSVPRDLWVQVPSNSGNYAKLNTVYQVGSNNGEDRAAGGDAAAQKLAGITGLDVKNWMLIDFEGFRDLINAIGGIDVYVPNSFTANYPKNDDDKTDASWITVRFKKGLRHMDGETAIRYSRARYVTDNPAEGTDFARSVRQQLVIKNTLSKVKQVSSWPNLFNAMDALQKAVYTNMSLADLGLFTMKMDLNSPKTARIGLSFDNVLTSSTSSDGQSILVPQGGDWDQIPKYIDSKLYK</sequence>
<feature type="compositionally biased region" description="Polar residues" evidence="2">
    <location>
        <begin position="41"/>
        <end position="57"/>
    </location>
</feature>
<dbReference type="AlphaFoldDB" id="A0A8J3HYS4"/>
<dbReference type="InterPro" id="IPR004474">
    <property type="entry name" value="LytR_CpsA_psr"/>
</dbReference>
<dbReference type="RefSeq" id="WP_220194950.1">
    <property type="nucleotide sequence ID" value="NZ_BNJF01000001.1"/>
</dbReference>
<gene>
    <name evidence="5" type="ORF">KSX_37990</name>
</gene>